<evidence type="ECO:0000313" key="4">
    <source>
        <dbReference type="EMBL" id="CCE78280.1"/>
    </source>
</evidence>
<evidence type="ECO:0000256" key="2">
    <source>
        <dbReference type="SAM" id="MobiDB-lite"/>
    </source>
</evidence>
<feature type="compositionally biased region" description="Polar residues" evidence="2">
    <location>
        <begin position="748"/>
        <end position="773"/>
    </location>
</feature>
<feature type="compositionally biased region" description="Polar residues" evidence="2">
    <location>
        <begin position="473"/>
        <end position="502"/>
    </location>
</feature>
<proteinExistence type="predicted"/>
<dbReference type="OrthoDB" id="3199820at2759"/>
<dbReference type="AlphaFoldDB" id="G8YRU3"/>
<name>G8YRU3_PICSO</name>
<dbReference type="InterPro" id="IPR057725">
    <property type="entry name" value="Ams2-SPT21_N"/>
</dbReference>
<dbReference type="GO" id="GO:0000183">
    <property type="term" value="P:rDNA heterochromatin formation"/>
    <property type="evidence" value="ECO:0007669"/>
    <property type="project" value="TreeGrafter"/>
</dbReference>
<sequence length="842" mass="94557">MEEPNYRRMQVKVSYSFNNNPTVFLSRSKAQYSVKVAQIPLGQMSDQGEEATLTLGAFELSQCIQQILKCSPENFKLQTEDYVVYYKDVTEQPDEPFVSNGVLSSLMADSKSVLVPGRVCQNVSASYLFGDKNNSPSLTLDIRLKLHTIERAVPPEPSQKAMQPETQTSNKRPGDAFVNPLKKSKIKPLSASSSSSNAAIKATRTKSLPIFYYPHNQQIFNIMNADKANVPSRYDSKSVQERFKSAPFLQAKVIDNPSAQKKQMKRFAKTPKDLGEPQRAMRTRSMMTRRPATLPESSPIQEEPENDGSDDSDYNENADTVENENNGVSSDEMTPYSPQQAEYSAANSSNSSSHQFQALPDMEDLDSKKIHTIPHNKLPSNHDLTCINSNCATTSSISWRYFETSFHPNYLALHRATEFDKSNYEGMFGPLCNACYLFLRNKGFMRPEGVVKKYLQQQKYKKDSKQKDEHVSNSDIQLQYKSTTPHTDSYRQSNVDRNLGNRNSDHSENFSSSPVSSHGRFLTPAHTPALINQAIQNSSGGHNRLNKDRYEDSSLHYNELNEFMNQLNSFGGPLTDIDPLPQEQNTGLTPPMMATKSNTRVINLYDDGEDKENCPPVAKTVQEVSTQPSNKAAMTDIEKMMAKTFHEYPDNSGTMQQGDIWLNDFFGEPTPRDTPSDLKQNMKGSNQLKSGNAVKYSEDTESEKEEIKSPQLPCLRTFTHNKSDSPNVTKDIVSNMPSSPFLSHGDNQDQNKTLSYNNSNRYISGGHISSDQVSHSDNHQDRMNASSPSKATRYDTTFSWNMNSNIDDMKQNTPNSELYSNDDPKIVSQARSDQPAKNVSSS</sequence>
<feature type="compositionally biased region" description="Polar residues" evidence="2">
    <location>
        <begin position="718"/>
        <end position="728"/>
    </location>
</feature>
<gene>
    <name evidence="4" type="primary">Piso0_000900</name>
    <name evidence="4" type="ORF">GNLVRS01_PISO0C06492g</name>
</gene>
<feature type="region of interest" description="Disordered" evidence="2">
    <location>
        <begin position="252"/>
        <end position="356"/>
    </location>
</feature>
<feature type="compositionally biased region" description="Acidic residues" evidence="2">
    <location>
        <begin position="302"/>
        <end position="322"/>
    </location>
</feature>
<dbReference type="GO" id="GO:0008270">
    <property type="term" value="F:zinc ion binding"/>
    <property type="evidence" value="ECO:0007669"/>
    <property type="project" value="UniProtKB-KW"/>
</dbReference>
<dbReference type="InterPro" id="IPR000679">
    <property type="entry name" value="Znf_GATA"/>
</dbReference>
<dbReference type="Proteomes" id="UP000005222">
    <property type="component" value="Chromosome C"/>
</dbReference>
<dbReference type="Gene3D" id="3.30.50.10">
    <property type="entry name" value="Erythroid Transcription Factor GATA-1, subunit A"/>
    <property type="match status" value="1"/>
</dbReference>
<dbReference type="OMA" id="PICFHCK"/>
<feature type="region of interest" description="Disordered" evidence="2">
    <location>
        <begin position="805"/>
        <end position="842"/>
    </location>
</feature>
<dbReference type="CDD" id="cd00202">
    <property type="entry name" value="ZnF_GATA"/>
    <property type="match status" value="1"/>
</dbReference>
<feature type="compositionally biased region" description="Polar residues" evidence="2">
    <location>
        <begin position="805"/>
        <end position="819"/>
    </location>
</feature>
<accession>G8YRU3</accession>
<dbReference type="HOGENOM" id="CLU_015850_0_0_1"/>
<dbReference type="EMBL" id="FO082057">
    <property type="protein sequence ID" value="CCE78280.1"/>
    <property type="molecule type" value="Genomic_DNA"/>
</dbReference>
<dbReference type="PROSITE" id="PS50114">
    <property type="entry name" value="GATA_ZN_FINGER_2"/>
    <property type="match status" value="1"/>
</dbReference>
<feature type="compositionally biased region" description="Low complexity" evidence="2">
    <location>
        <begin position="283"/>
        <end position="293"/>
    </location>
</feature>
<organism evidence="4 5">
    <name type="scientific">Pichia sorbitophila (strain ATCC MYA-4447 / BCRC 22081 / CBS 7064 / NBRC 10061 / NRRL Y-12695)</name>
    <name type="common">Hybrid yeast</name>
    <dbReference type="NCBI Taxonomy" id="559304"/>
    <lineage>
        <taxon>Eukaryota</taxon>
        <taxon>Fungi</taxon>
        <taxon>Dikarya</taxon>
        <taxon>Ascomycota</taxon>
        <taxon>Saccharomycotina</taxon>
        <taxon>Pichiomycetes</taxon>
        <taxon>Debaryomycetaceae</taxon>
        <taxon>Millerozyma</taxon>
    </lineage>
</organism>
<feature type="compositionally biased region" description="Polar residues" evidence="2">
    <location>
        <begin position="160"/>
        <end position="171"/>
    </location>
</feature>
<keyword evidence="1" id="KW-0862">Zinc</keyword>
<dbReference type="eggNOG" id="ENOG502QU3A">
    <property type="taxonomic scope" value="Eukaryota"/>
</dbReference>
<keyword evidence="1" id="KW-0863">Zinc-finger</keyword>
<dbReference type="PANTHER" id="PTHR39147">
    <property type="entry name" value="PROTEIN SPT21"/>
    <property type="match status" value="1"/>
</dbReference>
<feature type="region of interest" description="Disordered" evidence="2">
    <location>
        <begin position="152"/>
        <end position="179"/>
    </location>
</feature>
<feature type="compositionally biased region" description="Polar residues" evidence="2">
    <location>
        <begin position="323"/>
        <end position="342"/>
    </location>
</feature>
<feature type="compositionally biased region" description="Polar residues" evidence="2">
    <location>
        <begin position="677"/>
        <end position="690"/>
    </location>
</feature>
<dbReference type="GO" id="GO:0043565">
    <property type="term" value="F:sequence-specific DNA binding"/>
    <property type="evidence" value="ECO:0007669"/>
    <property type="project" value="InterPro"/>
</dbReference>
<feature type="domain" description="GATA-type" evidence="3">
    <location>
        <begin position="430"/>
        <end position="459"/>
    </location>
</feature>
<dbReference type="GO" id="GO:0030466">
    <property type="term" value="P:silent mating-type cassette heterochromatin formation"/>
    <property type="evidence" value="ECO:0007669"/>
    <property type="project" value="TreeGrafter"/>
</dbReference>
<dbReference type="PANTHER" id="PTHR39147:SF1">
    <property type="entry name" value="PROTEIN SPT21"/>
    <property type="match status" value="1"/>
</dbReference>
<feature type="region of interest" description="Disordered" evidence="2">
    <location>
        <begin position="666"/>
        <end position="793"/>
    </location>
</feature>
<protein>
    <submittedName>
        <fullName evidence="4">Piso0_000900 protein</fullName>
    </submittedName>
</protein>
<evidence type="ECO:0000313" key="5">
    <source>
        <dbReference type="Proteomes" id="UP000005222"/>
    </source>
</evidence>
<feature type="compositionally biased region" description="Polar residues" evidence="2">
    <location>
        <begin position="829"/>
        <end position="842"/>
    </location>
</feature>
<feature type="compositionally biased region" description="Basic and acidic residues" evidence="2">
    <location>
        <begin position="460"/>
        <end position="472"/>
    </location>
</feature>
<dbReference type="InterPro" id="IPR042403">
    <property type="entry name" value="Spt21/Ams2"/>
</dbReference>
<feature type="compositionally biased region" description="Polar residues" evidence="2">
    <location>
        <begin position="783"/>
        <end position="793"/>
    </location>
</feature>
<keyword evidence="1" id="KW-0479">Metal-binding</keyword>
<reference evidence="4 5" key="1">
    <citation type="journal article" date="2012" name="G3 (Bethesda)">
        <title>Pichia sorbitophila, an interspecies yeast hybrid reveals early steps of genome resolution following polyploidization.</title>
        <authorList>
            <person name="Leh Louis V."/>
            <person name="Despons L."/>
            <person name="Friedrich A."/>
            <person name="Martin T."/>
            <person name="Durrens P."/>
            <person name="Casaregola S."/>
            <person name="Neuveglise C."/>
            <person name="Fairhead C."/>
            <person name="Marck C."/>
            <person name="Cruz J.A."/>
            <person name="Straub M.L."/>
            <person name="Kugler V."/>
            <person name="Sacerdot C."/>
            <person name="Uzunov Z."/>
            <person name="Thierry A."/>
            <person name="Weiss S."/>
            <person name="Bleykasten C."/>
            <person name="De Montigny J."/>
            <person name="Jacques N."/>
            <person name="Jung P."/>
            <person name="Lemaire M."/>
            <person name="Mallet S."/>
            <person name="Morel G."/>
            <person name="Richard G.F."/>
            <person name="Sarkar A."/>
            <person name="Savel G."/>
            <person name="Schacherer J."/>
            <person name="Seret M.L."/>
            <person name="Talla E."/>
            <person name="Samson G."/>
            <person name="Jubin C."/>
            <person name="Poulain J."/>
            <person name="Vacherie B."/>
            <person name="Barbe V."/>
            <person name="Pelletier E."/>
            <person name="Sherman D.J."/>
            <person name="Westhof E."/>
            <person name="Weissenbach J."/>
            <person name="Baret P.V."/>
            <person name="Wincker P."/>
            <person name="Gaillardin C."/>
            <person name="Dujon B."/>
            <person name="Souciet J.L."/>
        </authorList>
    </citation>
    <scope>NUCLEOTIDE SEQUENCE [LARGE SCALE GENOMIC DNA]</scope>
    <source>
        <strain evidence="5">ATCC MYA-4447 / BCRC 22081 / CBS 7064 / NBRC 10061 / NRRL Y-12695</strain>
    </source>
</reference>
<feature type="compositionally biased region" description="Low complexity" evidence="2">
    <location>
        <begin position="344"/>
        <end position="353"/>
    </location>
</feature>
<dbReference type="Pfam" id="PF25823">
    <property type="entry name" value="Ams2-SPT21_N"/>
    <property type="match status" value="1"/>
</dbReference>
<dbReference type="GO" id="GO:0006357">
    <property type="term" value="P:regulation of transcription by RNA polymerase II"/>
    <property type="evidence" value="ECO:0007669"/>
    <property type="project" value="TreeGrafter"/>
</dbReference>
<keyword evidence="5" id="KW-1185">Reference proteome</keyword>
<evidence type="ECO:0000259" key="3">
    <source>
        <dbReference type="PROSITE" id="PS50114"/>
    </source>
</evidence>
<dbReference type="InParanoid" id="G8YRU3"/>
<feature type="region of interest" description="Disordered" evidence="2">
    <location>
        <begin position="460"/>
        <end position="522"/>
    </location>
</feature>
<evidence type="ECO:0000256" key="1">
    <source>
        <dbReference type="PROSITE-ProRule" id="PRU00094"/>
    </source>
</evidence>
<dbReference type="InterPro" id="IPR013088">
    <property type="entry name" value="Znf_NHR/GATA"/>
</dbReference>
<dbReference type="SUPFAM" id="SSF57716">
    <property type="entry name" value="Glucocorticoid receptor-like (DNA-binding domain)"/>
    <property type="match status" value="1"/>
</dbReference>